<dbReference type="EMBL" id="CP006670">
    <property type="protein sequence ID" value="EHR77845.1"/>
    <property type="molecule type" value="Genomic_DNA"/>
</dbReference>
<dbReference type="InterPro" id="IPR005064">
    <property type="entry name" value="BUG"/>
</dbReference>
<evidence type="ECO:0000313" key="1">
    <source>
        <dbReference type="EMBL" id="EHR77845.1"/>
    </source>
</evidence>
<dbReference type="Gene3D" id="3.40.190.10">
    <property type="entry name" value="Periplasmic binding protein-like II"/>
    <property type="match status" value="1"/>
</dbReference>
<organism evidence="1 2">
    <name type="scientific">Thermococcus litoralis (strain ATCC 51850 / DSM 5473 / JCM 8560 / NS-C)</name>
    <dbReference type="NCBI Taxonomy" id="523849"/>
    <lineage>
        <taxon>Archaea</taxon>
        <taxon>Methanobacteriati</taxon>
        <taxon>Methanobacteriota</taxon>
        <taxon>Thermococci</taxon>
        <taxon>Thermococcales</taxon>
        <taxon>Thermococcaceae</taxon>
        <taxon>Thermococcus</taxon>
    </lineage>
</organism>
<dbReference type="PANTHER" id="PTHR42928:SF5">
    <property type="entry name" value="BLR1237 PROTEIN"/>
    <property type="match status" value="1"/>
</dbReference>
<evidence type="ECO:0008006" key="3">
    <source>
        <dbReference type="Google" id="ProtNLM"/>
    </source>
</evidence>
<dbReference type="STRING" id="523849.OCC_03512"/>
<dbReference type="PaxDb" id="523849-OCC_03512"/>
<reference evidence="1 2" key="1">
    <citation type="journal article" date="2012" name="J. Bacteriol.">
        <title>Genome sequence of the model hyperthermophilic archaeon Thermococcus litoralis NS-C.</title>
        <authorList>
            <person name="Gardner A.F."/>
            <person name="Kumar S."/>
            <person name="Perler F.B."/>
        </authorList>
    </citation>
    <scope>NUCLEOTIDE SEQUENCE [LARGE SCALE GENOMIC DNA]</scope>
    <source>
        <strain evidence="2">ATCC 51850 / DSM 5473 / JCM 8560 / NS-C</strain>
    </source>
</reference>
<dbReference type="PIRSF" id="PIRSF017082">
    <property type="entry name" value="YflP"/>
    <property type="match status" value="1"/>
</dbReference>
<evidence type="ECO:0000313" key="2">
    <source>
        <dbReference type="Proteomes" id="UP000015502"/>
    </source>
</evidence>
<dbReference type="SUPFAM" id="SSF53850">
    <property type="entry name" value="Periplasmic binding protein-like II"/>
    <property type="match status" value="1"/>
</dbReference>
<dbReference type="Gene3D" id="3.40.190.150">
    <property type="entry name" value="Bordetella uptake gene, domain 1"/>
    <property type="match status" value="1"/>
</dbReference>
<dbReference type="HOGENOM" id="CLU_045683_2_0_2"/>
<protein>
    <recommendedName>
        <fullName evidence="3">Tripartite tricarboxylate transporter substrate binding protein</fullName>
    </recommendedName>
</protein>
<name>H3ZQC4_THELN</name>
<dbReference type="KEGG" id="tlt:OCC_03512"/>
<dbReference type="AlphaFoldDB" id="H3ZQC4"/>
<dbReference type="PANTHER" id="PTHR42928">
    <property type="entry name" value="TRICARBOXYLATE-BINDING PROTEIN"/>
    <property type="match status" value="1"/>
</dbReference>
<gene>
    <name evidence="1" type="ORF">OCC_03512</name>
</gene>
<dbReference type="InterPro" id="IPR042100">
    <property type="entry name" value="Bug_dom1"/>
</dbReference>
<dbReference type="CDD" id="cd07012">
    <property type="entry name" value="PBP2_Bug_TTT"/>
    <property type="match status" value="1"/>
</dbReference>
<proteinExistence type="predicted"/>
<dbReference type="PROSITE" id="PS51257">
    <property type="entry name" value="PROKAR_LIPOPROTEIN"/>
    <property type="match status" value="1"/>
</dbReference>
<keyword evidence="2" id="KW-1185">Reference proteome</keyword>
<dbReference type="Proteomes" id="UP000015502">
    <property type="component" value="Chromosome"/>
</dbReference>
<sequence length="283" mass="30341">MNEKKKKILSLALLFLVGLAVVAAGCIGSKETTTTTPQYPTKPITIIVPWAAGGGTDRTARMLATLLEKKLGVNVVVENKAGGGGTIGHLAMATASPDGYTIGIATWELSTYKWLGLAEVSYQDVTPIILYNKDAAAVIVRADAPWNDIIELTNYIKEHPGELKASGTARAGVWDIARIGWLKTAGVDPSALPWIPSKGAAPALQELIAGGVDVVVCSLPEAKSLIDAGKAKALAVMADERYSAFPDVPTLKEKGIDWSYGTWRGLWLPRVLLTMWLRFFTMH</sequence>
<dbReference type="Pfam" id="PF03401">
    <property type="entry name" value="TctC"/>
    <property type="match status" value="1"/>
</dbReference>
<accession>H3ZQC4</accession>